<feature type="non-terminal residue" evidence="2">
    <location>
        <position position="405"/>
    </location>
</feature>
<feature type="compositionally biased region" description="Acidic residues" evidence="1">
    <location>
        <begin position="105"/>
        <end position="128"/>
    </location>
</feature>
<name>A0A7L3INI5_9PASS</name>
<evidence type="ECO:0000256" key="1">
    <source>
        <dbReference type="SAM" id="MobiDB-lite"/>
    </source>
</evidence>
<feature type="non-terminal residue" evidence="2">
    <location>
        <position position="1"/>
    </location>
</feature>
<sequence length="405" mass="40689">RPPPPEELTDGDSEGLCSPPTSPSGSYMTAEGGSWGSSGTASTSPSCSPNLAAEAESLGEAEGEGLGGTLLLPPGLGDPPAFPPLSPEEEEEDDDGPFAPPGCAADDEDDDDDEDGQTPEEEEDEDEGSGLIPAALLPFRGSLLFQAEAVEISPRAPAGDEEEEEDEGSTSASFLRSLSESSIPEGGDEAFAFRDDTDASSDSAAYDGDEDERLYGTERHAGRGRTPPGAPPGILPAPPGPAGVELHLHAGSPCHPPGQDTAPRSRGTPLAPPAGDAELDGDAFVPITGGWPPPEPPEEAAATEGSGAALGQGPCPELAVTGPVPQPPGLCARDPQSHQLAGANGEPQDGPGRDSDGDNNLELSTGTVGSADGHSELDSAATGLGTSVTPTPLGEMDTTATDVVT</sequence>
<organism evidence="2 3">
    <name type="scientific">Pardalotus punctatus</name>
    <name type="common">spotted pardalote</name>
    <dbReference type="NCBI Taxonomy" id="254575"/>
    <lineage>
        <taxon>Eukaryota</taxon>
        <taxon>Metazoa</taxon>
        <taxon>Chordata</taxon>
        <taxon>Craniata</taxon>
        <taxon>Vertebrata</taxon>
        <taxon>Euteleostomi</taxon>
        <taxon>Archelosauria</taxon>
        <taxon>Archosauria</taxon>
        <taxon>Dinosauria</taxon>
        <taxon>Saurischia</taxon>
        <taxon>Theropoda</taxon>
        <taxon>Coelurosauria</taxon>
        <taxon>Aves</taxon>
        <taxon>Neognathae</taxon>
        <taxon>Neoaves</taxon>
        <taxon>Telluraves</taxon>
        <taxon>Australaves</taxon>
        <taxon>Passeriformes</taxon>
        <taxon>Meliphagoidea</taxon>
        <taxon>Pardalotidae</taxon>
        <taxon>Pardalotus</taxon>
    </lineage>
</organism>
<keyword evidence="3" id="KW-1185">Reference proteome</keyword>
<feature type="compositionally biased region" description="Acidic residues" evidence="1">
    <location>
        <begin position="159"/>
        <end position="168"/>
    </location>
</feature>
<dbReference type="EMBL" id="VZTX01028249">
    <property type="protein sequence ID" value="NXU19207.1"/>
    <property type="molecule type" value="Genomic_DNA"/>
</dbReference>
<reference evidence="2 3" key="1">
    <citation type="submission" date="2019-09" db="EMBL/GenBank/DDBJ databases">
        <title>Bird 10,000 Genomes (B10K) Project - Family phase.</title>
        <authorList>
            <person name="Zhang G."/>
        </authorList>
    </citation>
    <scope>NUCLEOTIDE SEQUENCE [LARGE SCALE GENOMIC DNA]</scope>
    <source>
        <strain evidence="2">B10K-DU-029-51</strain>
    </source>
</reference>
<proteinExistence type="predicted"/>
<feature type="compositionally biased region" description="Pro residues" evidence="1">
    <location>
        <begin position="76"/>
        <end position="86"/>
    </location>
</feature>
<evidence type="ECO:0000313" key="2">
    <source>
        <dbReference type="EMBL" id="NXU19207.1"/>
    </source>
</evidence>
<evidence type="ECO:0000313" key="3">
    <source>
        <dbReference type="Proteomes" id="UP000570592"/>
    </source>
</evidence>
<accession>A0A7L3INI5</accession>
<feature type="compositionally biased region" description="Low complexity" evidence="1">
    <location>
        <begin position="169"/>
        <end position="182"/>
    </location>
</feature>
<comment type="caution">
    <text evidence="2">The sequence shown here is derived from an EMBL/GenBank/DDBJ whole genome shotgun (WGS) entry which is preliminary data.</text>
</comment>
<feature type="compositionally biased region" description="Pro residues" evidence="1">
    <location>
        <begin position="228"/>
        <end position="241"/>
    </location>
</feature>
<feature type="compositionally biased region" description="Low complexity" evidence="1">
    <location>
        <begin position="37"/>
        <end position="56"/>
    </location>
</feature>
<feature type="region of interest" description="Disordered" evidence="1">
    <location>
        <begin position="1"/>
        <end position="135"/>
    </location>
</feature>
<dbReference type="AlphaFoldDB" id="A0A7L3INI5"/>
<feature type="compositionally biased region" description="Acidic residues" evidence="1">
    <location>
        <begin position="87"/>
        <end position="96"/>
    </location>
</feature>
<protein>
    <submittedName>
        <fullName evidence="2">NACAD protein</fullName>
    </submittedName>
</protein>
<gene>
    <name evidence="2" type="primary">Nacad</name>
    <name evidence="2" type="ORF">PARPUN_R14536</name>
</gene>
<feature type="region of interest" description="Disordered" evidence="1">
    <location>
        <begin position="151"/>
        <end position="405"/>
    </location>
</feature>
<feature type="compositionally biased region" description="Low complexity" evidence="1">
    <location>
        <begin position="299"/>
        <end position="311"/>
    </location>
</feature>
<dbReference type="Proteomes" id="UP000570592">
    <property type="component" value="Unassembled WGS sequence"/>
</dbReference>